<dbReference type="InterPro" id="IPR000182">
    <property type="entry name" value="GNAT_dom"/>
</dbReference>
<dbReference type="InterPro" id="IPR051554">
    <property type="entry name" value="Acetyltransferase_Eis"/>
</dbReference>
<evidence type="ECO:0000313" key="3">
    <source>
        <dbReference type="Proteomes" id="UP000317036"/>
    </source>
</evidence>
<dbReference type="OrthoDB" id="5291446at2"/>
<protein>
    <submittedName>
        <fullName evidence="2">GNAT family N-acetyltransferase</fullName>
    </submittedName>
</protein>
<dbReference type="GO" id="GO:0034069">
    <property type="term" value="F:aminoglycoside N-acetyltransferase activity"/>
    <property type="evidence" value="ECO:0007669"/>
    <property type="project" value="TreeGrafter"/>
</dbReference>
<keyword evidence="2" id="KW-0808">Transferase</keyword>
<dbReference type="EMBL" id="VNJI01000060">
    <property type="protein sequence ID" value="TVY05380.1"/>
    <property type="molecule type" value="Genomic_DNA"/>
</dbReference>
<reference evidence="2 3" key="1">
    <citation type="submission" date="2019-07" db="EMBL/GenBank/DDBJ databases">
        <authorList>
            <person name="Kim J."/>
        </authorList>
    </citation>
    <scope>NUCLEOTIDE SEQUENCE [LARGE SCALE GENOMIC DNA]</scope>
    <source>
        <strain evidence="2 3">JC52</strain>
    </source>
</reference>
<keyword evidence="3" id="KW-1185">Reference proteome</keyword>
<gene>
    <name evidence="2" type="ORF">FPZ49_30535</name>
</gene>
<feature type="domain" description="N-acetyltransferase" evidence="1">
    <location>
        <begin position="1"/>
        <end position="151"/>
    </location>
</feature>
<dbReference type="RefSeq" id="WP_144854115.1">
    <property type="nucleotide sequence ID" value="NZ_VNJI01000060.1"/>
</dbReference>
<dbReference type="Proteomes" id="UP000317036">
    <property type="component" value="Unassembled WGS sequence"/>
</dbReference>
<evidence type="ECO:0000259" key="1">
    <source>
        <dbReference type="PROSITE" id="PS51186"/>
    </source>
</evidence>
<accession>A0A559JZZ7</accession>
<dbReference type="GO" id="GO:0030649">
    <property type="term" value="P:aminoglycoside antibiotic catabolic process"/>
    <property type="evidence" value="ECO:0007669"/>
    <property type="project" value="TreeGrafter"/>
</dbReference>
<dbReference type="PANTHER" id="PTHR37817">
    <property type="entry name" value="N-ACETYLTRANSFERASE EIS"/>
    <property type="match status" value="1"/>
</dbReference>
<dbReference type="PROSITE" id="PS51186">
    <property type="entry name" value="GNAT"/>
    <property type="match status" value="1"/>
</dbReference>
<dbReference type="InterPro" id="IPR016181">
    <property type="entry name" value="Acyl_CoA_acyltransferase"/>
</dbReference>
<proteinExistence type="predicted"/>
<comment type="caution">
    <text evidence="2">The sequence shown here is derived from an EMBL/GenBank/DDBJ whole genome shotgun (WGS) entry which is preliminary data.</text>
</comment>
<dbReference type="CDD" id="cd04301">
    <property type="entry name" value="NAT_SF"/>
    <property type="match status" value="1"/>
</dbReference>
<dbReference type="AlphaFoldDB" id="A0A559JZZ7"/>
<dbReference type="Gene3D" id="3.40.630.30">
    <property type="match status" value="1"/>
</dbReference>
<organism evidence="2 3">
    <name type="scientific">Paenibacillus cremeus</name>
    <dbReference type="NCBI Taxonomy" id="2163881"/>
    <lineage>
        <taxon>Bacteria</taxon>
        <taxon>Bacillati</taxon>
        <taxon>Bacillota</taxon>
        <taxon>Bacilli</taxon>
        <taxon>Bacillales</taxon>
        <taxon>Paenibacillaceae</taxon>
        <taxon>Paenibacillus</taxon>
    </lineage>
</organism>
<dbReference type="SUPFAM" id="SSF55729">
    <property type="entry name" value="Acyl-CoA N-acyltransferases (Nat)"/>
    <property type="match status" value="1"/>
</dbReference>
<evidence type="ECO:0000313" key="2">
    <source>
        <dbReference type="EMBL" id="TVY05380.1"/>
    </source>
</evidence>
<sequence>MTVRLLKGLEFKEAMSLANLMFKREGRLPMEAAFPHIYSDVTSHSYGLFIDDRLVSFVGFVPTIVAIGDARLNIYSVGSVCTHPDYVGQGFASKVLQSAIYHAEQAGASLILVSGNRQIYTRAGCYPFGVFAQYRIDSESAAAIAVERGNDTRIRLMNETDLFAVHRLFEERVVRFVSSVWDTAFLSLTVPVATARGYSHCVYVTEQQGKVDAFAVVALKSLDTEHEPFVVEYGGSPEGCAQLFAHVIEEHSLVTLKVVLPVQIERKLGAGLERSGAKWSEMGNSGTIRIVDAKRLLEQASPYLRSKSEADFESLRINRTDDHKHTIVTFKERRVMVTDSELVSLLFDETPKLHDVDPVLIADLKKLFPLPFPYTGGLNYI</sequence>
<dbReference type="Pfam" id="PF13527">
    <property type="entry name" value="Acetyltransf_9"/>
    <property type="match status" value="1"/>
</dbReference>
<name>A0A559JZZ7_9BACL</name>
<dbReference type="PANTHER" id="PTHR37817:SF1">
    <property type="entry name" value="N-ACETYLTRANSFERASE EIS"/>
    <property type="match status" value="1"/>
</dbReference>